<dbReference type="InterPro" id="IPR039375">
    <property type="entry name" value="NodN-like"/>
</dbReference>
<evidence type="ECO:0000313" key="3">
    <source>
        <dbReference type="Proteomes" id="UP001143362"/>
    </source>
</evidence>
<dbReference type="PANTHER" id="PTHR42993">
    <property type="entry name" value="MAOC-LIKE DEHYDRATASE DOMAIN-CONTAINING PROTEIN"/>
    <property type="match status" value="1"/>
</dbReference>
<evidence type="ECO:0000259" key="1">
    <source>
        <dbReference type="Pfam" id="PF01575"/>
    </source>
</evidence>
<organism evidence="2 3">
    <name type="scientific">Candidatus Litorirhabdus singularis</name>
    <dbReference type="NCBI Taxonomy" id="2518993"/>
    <lineage>
        <taxon>Bacteria</taxon>
        <taxon>Pseudomonadati</taxon>
        <taxon>Pseudomonadota</taxon>
        <taxon>Gammaproteobacteria</taxon>
        <taxon>Cellvibrionales</taxon>
        <taxon>Halieaceae</taxon>
        <taxon>Candidatus Litorirhabdus</taxon>
    </lineage>
</organism>
<proteinExistence type="predicted"/>
<dbReference type="InterPro" id="IPR029069">
    <property type="entry name" value="HotDog_dom_sf"/>
</dbReference>
<protein>
    <submittedName>
        <fullName evidence="2">MaoC family dehydratase</fullName>
    </submittedName>
</protein>
<evidence type="ECO:0000313" key="2">
    <source>
        <dbReference type="EMBL" id="MCX2983169.1"/>
    </source>
</evidence>
<gene>
    <name evidence="2" type="ORF">EYC98_20095</name>
</gene>
<dbReference type="Pfam" id="PF01575">
    <property type="entry name" value="MaoC_dehydratas"/>
    <property type="match status" value="1"/>
</dbReference>
<sequence>MSKLHYKDLAALETLISAEFGGWSQSVKVDQKMINDFAELTGDHQWIHVDVERCAKESPFGTTIAHGFLTLSLQPAMAGGGDAIGNIEGWSNIVNYGSNKLRFTGAVPVDSEIHQRSRVKAVDVQDHKTTITMETNIHVVGQDERPAVVYELMFVLM</sequence>
<comment type="caution">
    <text evidence="2">The sequence shown here is derived from an EMBL/GenBank/DDBJ whole genome shotgun (WGS) entry which is preliminary data.</text>
</comment>
<dbReference type="Gene3D" id="3.10.129.10">
    <property type="entry name" value="Hotdog Thioesterase"/>
    <property type="match status" value="1"/>
</dbReference>
<dbReference type="EMBL" id="SHNN01000005">
    <property type="protein sequence ID" value="MCX2983169.1"/>
    <property type="molecule type" value="Genomic_DNA"/>
</dbReference>
<dbReference type="InterPro" id="IPR002539">
    <property type="entry name" value="MaoC-like_dom"/>
</dbReference>
<feature type="domain" description="MaoC-like" evidence="1">
    <location>
        <begin position="25"/>
        <end position="139"/>
    </location>
</feature>
<dbReference type="CDD" id="cd03450">
    <property type="entry name" value="NodN"/>
    <property type="match status" value="1"/>
</dbReference>
<reference evidence="2" key="1">
    <citation type="submission" date="2019-02" db="EMBL/GenBank/DDBJ databases">
        <authorList>
            <person name="Li S.-H."/>
        </authorList>
    </citation>
    <scope>NUCLEOTIDE SEQUENCE</scope>
    <source>
        <strain evidence="2">IMCC14734</strain>
    </source>
</reference>
<accession>A0ABT3TLG2</accession>
<name>A0ABT3TLG2_9GAMM</name>
<dbReference type="RefSeq" id="WP_279247198.1">
    <property type="nucleotide sequence ID" value="NZ_SHNN01000005.1"/>
</dbReference>
<dbReference type="PANTHER" id="PTHR42993:SF1">
    <property type="entry name" value="MAOC-LIKE DEHYDRATASE DOMAIN-CONTAINING PROTEIN"/>
    <property type="match status" value="1"/>
</dbReference>
<dbReference type="Proteomes" id="UP001143362">
    <property type="component" value="Unassembled WGS sequence"/>
</dbReference>
<dbReference type="SUPFAM" id="SSF54637">
    <property type="entry name" value="Thioesterase/thiol ester dehydrase-isomerase"/>
    <property type="match status" value="1"/>
</dbReference>
<keyword evidence="3" id="KW-1185">Reference proteome</keyword>